<comment type="caution">
    <text evidence="1">The sequence shown here is derived from an EMBL/GenBank/DDBJ whole genome shotgun (WGS) entry which is preliminary data.</text>
</comment>
<gene>
    <name evidence="1" type="ORF">S12H4_53947</name>
</gene>
<accession>X1TLL8</accession>
<reference evidence="1" key="1">
    <citation type="journal article" date="2014" name="Front. Microbiol.">
        <title>High frequency of phylogenetically diverse reductive dehalogenase-homologous genes in deep subseafloor sedimentary metagenomes.</title>
        <authorList>
            <person name="Kawai M."/>
            <person name="Futagami T."/>
            <person name="Toyoda A."/>
            <person name="Takaki Y."/>
            <person name="Nishi S."/>
            <person name="Hori S."/>
            <person name="Arai W."/>
            <person name="Tsubouchi T."/>
            <person name="Morono Y."/>
            <person name="Uchiyama I."/>
            <person name="Ito T."/>
            <person name="Fujiyama A."/>
            <person name="Inagaki F."/>
            <person name="Takami H."/>
        </authorList>
    </citation>
    <scope>NUCLEOTIDE SEQUENCE</scope>
    <source>
        <strain evidence="1">Expedition CK06-06</strain>
    </source>
</reference>
<organism evidence="1">
    <name type="scientific">marine sediment metagenome</name>
    <dbReference type="NCBI Taxonomy" id="412755"/>
    <lineage>
        <taxon>unclassified sequences</taxon>
        <taxon>metagenomes</taxon>
        <taxon>ecological metagenomes</taxon>
    </lineage>
</organism>
<protein>
    <submittedName>
        <fullName evidence="1">Uncharacterized protein</fullName>
    </submittedName>
</protein>
<dbReference type="EMBL" id="BARW01034414">
    <property type="protein sequence ID" value="GAJ06159.1"/>
    <property type="molecule type" value="Genomic_DNA"/>
</dbReference>
<dbReference type="AlphaFoldDB" id="X1TLL8"/>
<sequence length="48" mass="5481">PDIKSSPSLEHCLCNGSNRYLDGRAYIFQWFFKGAGGKKEKPYRAKDT</sequence>
<feature type="non-terminal residue" evidence="1">
    <location>
        <position position="1"/>
    </location>
</feature>
<name>X1TLL8_9ZZZZ</name>
<proteinExistence type="predicted"/>
<evidence type="ECO:0000313" key="1">
    <source>
        <dbReference type="EMBL" id="GAJ06159.1"/>
    </source>
</evidence>